<reference evidence="1" key="2">
    <citation type="journal article" date="2015" name="Fish Shellfish Immunol.">
        <title>Early steps in the European eel (Anguilla anguilla)-Vibrio vulnificus interaction in the gills: Role of the RtxA13 toxin.</title>
        <authorList>
            <person name="Callol A."/>
            <person name="Pajuelo D."/>
            <person name="Ebbesson L."/>
            <person name="Teles M."/>
            <person name="MacKenzie S."/>
            <person name="Amaro C."/>
        </authorList>
    </citation>
    <scope>NUCLEOTIDE SEQUENCE</scope>
</reference>
<accession>A0A0E9PBU4</accession>
<dbReference type="EMBL" id="GBXM01107284">
    <property type="protein sequence ID" value="JAH01293.1"/>
    <property type="molecule type" value="Transcribed_RNA"/>
</dbReference>
<sequence>MAVHSRSFHGTNVTSTSPSNYVRWSNLP</sequence>
<evidence type="ECO:0000313" key="1">
    <source>
        <dbReference type="EMBL" id="JAH01293.1"/>
    </source>
</evidence>
<proteinExistence type="predicted"/>
<name>A0A0E9PBU4_ANGAN</name>
<reference evidence="1" key="1">
    <citation type="submission" date="2014-11" db="EMBL/GenBank/DDBJ databases">
        <authorList>
            <person name="Amaro Gonzalez C."/>
        </authorList>
    </citation>
    <scope>NUCLEOTIDE SEQUENCE</scope>
</reference>
<protein>
    <submittedName>
        <fullName evidence="1">Uncharacterized protein</fullName>
    </submittedName>
</protein>
<dbReference type="AlphaFoldDB" id="A0A0E9PBU4"/>
<organism evidence="1">
    <name type="scientific">Anguilla anguilla</name>
    <name type="common">European freshwater eel</name>
    <name type="synonym">Muraena anguilla</name>
    <dbReference type="NCBI Taxonomy" id="7936"/>
    <lineage>
        <taxon>Eukaryota</taxon>
        <taxon>Metazoa</taxon>
        <taxon>Chordata</taxon>
        <taxon>Craniata</taxon>
        <taxon>Vertebrata</taxon>
        <taxon>Euteleostomi</taxon>
        <taxon>Actinopterygii</taxon>
        <taxon>Neopterygii</taxon>
        <taxon>Teleostei</taxon>
        <taxon>Anguilliformes</taxon>
        <taxon>Anguillidae</taxon>
        <taxon>Anguilla</taxon>
    </lineage>
</organism>